<comment type="caution">
    <text evidence="1">The sequence shown here is derived from an EMBL/GenBank/DDBJ whole genome shotgun (WGS) entry which is preliminary data.</text>
</comment>
<keyword evidence="2" id="KW-1185">Reference proteome</keyword>
<evidence type="ECO:0000313" key="2">
    <source>
        <dbReference type="Proteomes" id="UP001085076"/>
    </source>
</evidence>
<evidence type="ECO:0000313" key="1">
    <source>
        <dbReference type="EMBL" id="KAJ0972577.1"/>
    </source>
</evidence>
<dbReference type="GO" id="GO:0003712">
    <property type="term" value="F:transcription coregulator activity"/>
    <property type="evidence" value="ECO:0007669"/>
    <property type="project" value="TreeGrafter"/>
</dbReference>
<dbReference type="GO" id="GO:0006357">
    <property type="term" value="P:regulation of transcription by RNA polymerase II"/>
    <property type="evidence" value="ECO:0007669"/>
    <property type="project" value="TreeGrafter"/>
</dbReference>
<reference evidence="1" key="2">
    <citation type="journal article" date="2022" name="Hortic Res">
        <title>The genome of Dioscorea zingiberensis sheds light on the biosynthesis, origin and evolution of the medicinally important diosgenin saponins.</title>
        <authorList>
            <person name="Li Y."/>
            <person name="Tan C."/>
            <person name="Li Z."/>
            <person name="Guo J."/>
            <person name="Li S."/>
            <person name="Chen X."/>
            <person name="Wang C."/>
            <person name="Dai X."/>
            <person name="Yang H."/>
            <person name="Song W."/>
            <person name="Hou L."/>
            <person name="Xu J."/>
            <person name="Tong Z."/>
            <person name="Xu A."/>
            <person name="Yuan X."/>
            <person name="Wang W."/>
            <person name="Yang Q."/>
            <person name="Chen L."/>
            <person name="Sun Z."/>
            <person name="Wang K."/>
            <person name="Pan B."/>
            <person name="Chen J."/>
            <person name="Bao Y."/>
            <person name="Liu F."/>
            <person name="Qi X."/>
            <person name="Gang D.R."/>
            <person name="Wen J."/>
            <person name="Li J."/>
        </authorList>
    </citation>
    <scope>NUCLEOTIDE SEQUENCE</scope>
    <source>
        <strain evidence="1">Dzin_1.0</strain>
    </source>
</reference>
<gene>
    <name evidence="1" type="ORF">J5N97_020536</name>
</gene>
<dbReference type="PANTHER" id="PTHR23335">
    <property type="entry name" value="CALMODULIN-BINDING TRANSCRIPTION ACTIVATOR CAMTA"/>
    <property type="match status" value="1"/>
</dbReference>
<accession>A0A9D5CG04</accession>
<name>A0A9D5CG04_9LILI</name>
<dbReference type="EMBL" id="JAGGNH010000005">
    <property type="protein sequence ID" value="KAJ0972577.1"/>
    <property type="molecule type" value="Genomic_DNA"/>
</dbReference>
<sequence>MRDGGGVEDKLRVLTDLHQEFSLVPHTQGRTGNLKAYEHITVLVFIIEKWLRVQHDAPKENGTGWAGSVTSAVEHSTYSPNNSEMWFDQSQFGNLLVADSSLAVAIETKRENGDCAAYCGCISWSSDRSHWQARPSWKNPAAIAAACGHKGLAGYLSEVALTSHLSSLILEKSGIVEGSTEVGGERPVKSMPQKSVQMNIGGTEAQLSLKDTLEAIRNSAQAAARIQSAFRAHSFRKRQQKAALKVSRLERAQGLPKFTSKCCEDTGLCERSSGEKEVQEGPLDNENDDEDIAKEFRKQKVDAVLDEAFSRVQSMVDFPEAQQQYRRLLESYRQAKAEAELSYAVETARGFQDNILILEDDNFHLYQQFK</sequence>
<dbReference type="PANTHER" id="PTHR23335:SF1">
    <property type="entry name" value="CALMODULIN-BINDING TRANSCRIPTION ACTIVATOR, ISOFORM F"/>
    <property type="match status" value="1"/>
</dbReference>
<dbReference type="PROSITE" id="PS50096">
    <property type="entry name" value="IQ"/>
    <property type="match status" value="1"/>
</dbReference>
<reference evidence="1" key="1">
    <citation type="submission" date="2021-03" db="EMBL/GenBank/DDBJ databases">
        <authorList>
            <person name="Li Z."/>
            <person name="Yang C."/>
        </authorList>
    </citation>
    <scope>NUCLEOTIDE SEQUENCE</scope>
    <source>
        <strain evidence="1">Dzin_1.0</strain>
        <tissue evidence="1">Leaf</tissue>
    </source>
</reference>
<dbReference type="CDD" id="cd23767">
    <property type="entry name" value="IQCD"/>
    <property type="match status" value="1"/>
</dbReference>
<dbReference type="AlphaFoldDB" id="A0A9D5CG04"/>
<proteinExistence type="predicted"/>
<protein>
    <submittedName>
        <fullName evidence="1">Uncharacterized protein</fullName>
    </submittedName>
</protein>
<dbReference type="Proteomes" id="UP001085076">
    <property type="component" value="Miscellaneous, Linkage group lg05"/>
</dbReference>
<dbReference type="GO" id="GO:0003690">
    <property type="term" value="F:double-stranded DNA binding"/>
    <property type="evidence" value="ECO:0007669"/>
    <property type="project" value="TreeGrafter"/>
</dbReference>
<dbReference type="OrthoDB" id="407555at2759"/>
<organism evidence="1 2">
    <name type="scientific">Dioscorea zingiberensis</name>
    <dbReference type="NCBI Taxonomy" id="325984"/>
    <lineage>
        <taxon>Eukaryota</taxon>
        <taxon>Viridiplantae</taxon>
        <taxon>Streptophyta</taxon>
        <taxon>Embryophyta</taxon>
        <taxon>Tracheophyta</taxon>
        <taxon>Spermatophyta</taxon>
        <taxon>Magnoliopsida</taxon>
        <taxon>Liliopsida</taxon>
        <taxon>Dioscoreales</taxon>
        <taxon>Dioscoreaceae</taxon>
        <taxon>Dioscorea</taxon>
    </lineage>
</organism>
<dbReference type="GO" id="GO:0005634">
    <property type="term" value="C:nucleus"/>
    <property type="evidence" value="ECO:0007669"/>
    <property type="project" value="TreeGrafter"/>
</dbReference>